<dbReference type="AlphaFoldDB" id="A0A2V2N2L4"/>
<protein>
    <submittedName>
        <fullName evidence="2">Uncharacterized protein</fullName>
    </submittedName>
</protein>
<keyword evidence="1" id="KW-0812">Transmembrane</keyword>
<proteinExistence type="predicted"/>
<feature type="transmembrane region" description="Helical" evidence="1">
    <location>
        <begin position="28"/>
        <end position="49"/>
    </location>
</feature>
<comment type="caution">
    <text evidence="2">The sequence shown here is derived from an EMBL/GenBank/DDBJ whole genome shotgun (WGS) entry which is preliminary data.</text>
</comment>
<keyword evidence="1" id="KW-1133">Transmembrane helix</keyword>
<organism evidence="2 3">
    <name type="scientific">Methanospirillum stamsii</name>
    <dbReference type="NCBI Taxonomy" id="1277351"/>
    <lineage>
        <taxon>Archaea</taxon>
        <taxon>Methanobacteriati</taxon>
        <taxon>Methanobacteriota</taxon>
        <taxon>Stenosarchaea group</taxon>
        <taxon>Methanomicrobia</taxon>
        <taxon>Methanomicrobiales</taxon>
        <taxon>Methanospirillaceae</taxon>
        <taxon>Methanospirillum</taxon>
    </lineage>
</organism>
<evidence type="ECO:0000256" key="1">
    <source>
        <dbReference type="SAM" id="Phobius"/>
    </source>
</evidence>
<evidence type="ECO:0000313" key="3">
    <source>
        <dbReference type="Proteomes" id="UP000245934"/>
    </source>
</evidence>
<sequence length="74" mass="8584">MCGFSVAIYNKSSNTSARYQNCKAQPGYASITYLIEVLLIFFTLQFILIESRINHLQQKSEVIKRVSEERSDYK</sequence>
<accession>A0A2V2N2L4</accession>
<keyword evidence="1" id="KW-0472">Membrane</keyword>
<reference evidence="2 3" key="1">
    <citation type="submission" date="2018-05" db="EMBL/GenBank/DDBJ databases">
        <title>Draft genome of Methanospirillum stamsii Pt1.</title>
        <authorList>
            <person name="Dueholm M.S."/>
            <person name="Nielsen P.H."/>
            <person name="Bakmann L.F."/>
            <person name="Otzen D.E."/>
        </authorList>
    </citation>
    <scope>NUCLEOTIDE SEQUENCE [LARGE SCALE GENOMIC DNA]</scope>
    <source>
        <strain evidence="2 3">Pt1</strain>
    </source>
</reference>
<name>A0A2V2N2L4_9EURY</name>
<dbReference type="EMBL" id="QGMZ01000039">
    <property type="protein sequence ID" value="PWR70758.1"/>
    <property type="molecule type" value="Genomic_DNA"/>
</dbReference>
<evidence type="ECO:0000313" key="2">
    <source>
        <dbReference type="EMBL" id="PWR70758.1"/>
    </source>
</evidence>
<keyword evidence="3" id="KW-1185">Reference proteome</keyword>
<dbReference type="Proteomes" id="UP000245934">
    <property type="component" value="Unassembled WGS sequence"/>
</dbReference>
<gene>
    <name evidence="2" type="ORF">DLD82_14770</name>
</gene>